<gene>
    <name evidence="3" type="ORF">ITX44_14740</name>
</gene>
<keyword evidence="2" id="KW-0812">Transmembrane</keyword>
<organism evidence="3 4">
    <name type="scientific">Actinacidiphila acididurans</name>
    <dbReference type="NCBI Taxonomy" id="2784346"/>
    <lineage>
        <taxon>Bacteria</taxon>
        <taxon>Bacillati</taxon>
        <taxon>Actinomycetota</taxon>
        <taxon>Actinomycetes</taxon>
        <taxon>Kitasatosporales</taxon>
        <taxon>Streptomycetaceae</taxon>
        <taxon>Actinacidiphila</taxon>
    </lineage>
</organism>
<evidence type="ECO:0000313" key="4">
    <source>
        <dbReference type="Proteomes" id="UP000749040"/>
    </source>
</evidence>
<protein>
    <submittedName>
        <fullName evidence="3">Lipopolysaccharide biosynthesis protein</fullName>
    </submittedName>
</protein>
<name>A0ABS2TR28_9ACTN</name>
<feature type="region of interest" description="Disordered" evidence="1">
    <location>
        <begin position="204"/>
        <end position="232"/>
    </location>
</feature>
<reference evidence="3 4" key="1">
    <citation type="submission" date="2021-01" db="EMBL/GenBank/DDBJ databases">
        <title>Streptomyces acididurans sp. nov., isolated from a peat swamp forest soil.</title>
        <authorList>
            <person name="Chantavorakit T."/>
            <person name="Duangmal K."/>
        </authorList>
    </citation>
    <scope>NUCLEOTIDE SEQUENCE [LARGE SCALE GENOMIC DNA]</scope>
    <source>
        <strain evidence="3 4">KK5PA1</strain>
    </source>
</reference>
<feature type="transmembrane region" description="Helical" evidence="2">
    <location>
        <begin position="36"/>
        <end position="55"/>
    </location>
</feature>
<evidence type="ECO:0000256" key="2">
    <source>
        <dbReference type="SAM" id="Phobius"/>
    </source>
</evidence>
<dbReference type="EMBL" id="JADKYB010000007">
    <property type="protein sequence ID" value="MBM9505788.1"/>
    <property type="molecule type" value="Genomic_DNA"/>
</dbReference>
<keyword evidence="2" id="KW-1133">Transmembrane helix</keyword>
<evidence type="ECO:0000256" key="1">
    <source>
        <dbReference type="SAM" id="MobiDB-lite"/>
    </source>
</evidence>
<keyword evidence="2" id="KW-0472">Membrane</keyword>
<feature type="region of interest" description="Disordered" evidence="1">
    <location>
        <begin position="1"/>
        <end position="26"/>
    </location>
</feature>
<feature type="transmembrane region" description="Helical" evidence="2">
    <location>
        <begin position="181"/>
        <end position="201"/>
    </location>
</feature>
<keyword evidence="4" id="KW-1185">Reference proteome</keyword>
<proteinExistence type="predicted"/>
<comment type="caution">
    <text evidence="3">The sequence shown here is derived from an EMBL/GenBank/DDBJ whole genome shotgun (WGS) entry which is preliminary data.</text>
</comment>
<feature type="compositionally biased region" description="Low complexity" evidence="1">
    <location>
        <begin position="220"/>
        <end position="232"/>
    </location>
</feature>
<accession>A0ABS2TR28</accession>
<evidence type="ECO:0000313" key="3">
    <source>
        <dbReference type="EMBL" id="MBM9505788.1"/>
    </source>
</evidence>
<sequence>MVAGGTGRHGDGHAARHHAAAPPARRASGRGLLRKLLVPLGIGLGAACGVGYGLVATPEYTATSYVIVVPQDTADSGTAVGFAQAYGRVVGGAAVLAGAQASSHLAVADLRAKVSAQSSPDAPMIAVTGTDSRAGRAARIANAVAKSLADTGNREAAATGVRLLVFSPAAAPSAPSSPSPALSGAVGAAAGGLLAGLVLLVRPRDPRGSQEPYGPPAAPVPGQAQEPAEAAV</sequence>
<dbReference type="Proteomes" id="UP000749040">
    <property type="component" value="Unassembled WGS sequence"/>
</dbReference>